<evidence type="ECO:0000256" key="2">
    <source>
        <dbReference type="ARBA" id="ARBA00022801"/>
    </source>
</evidence>
<dbReference type="PATRIC" id="fig|1191523.3.peg.1022"/>
<keyword evidence="3 4" id="KW-0326">Glycosidase</keyword>
<dbReference type="HOGENOM" id="CLU_016116_0_1_10"/>
<dbReference type="PANTHER" id="PTHR22925">
    <property type="entry name" value="GLYCOSYL HYDROLASE 43 FAMILY MEMBER"/>
    <property type="match status" value="1"/>
</dbReference>
<evidence type="ECO:0000313" key="5">
    <source>
        <dbReference type="EMBL" id="AFN74209.1"/>
    </source>
</evidence>
<dbReference type="KEGG" id="mro:MROS_0968"/>
<dbReference type="Proteomes" id="UP000009011">
    <property type="component" value="Chromosome"/>
</dbReference>
<keyword evidence="2 4" id="KW-0378">Hydrolase</keyword>
<dbReference type="CDD" id="cd18825">
    <property type="entry name" value="GH43_CtGH43-like"/>
    <property type="match status" value="1"/>
</dbReference>
<evidence type="ECO:0000313" key="6">
    <source>
        <dbReference type="Proteomes" id="UP000009011"/>
    </source>
</evidence>
<gene>
    <name evidence="5" type="ordered locus">MROS_0968</name>
</gene>
<comment type="similarity">
    <text evidence="1 4">Belongs to the glycosyl hydrolase 43 family.</text>
</comment>
<organism evidence="5 6">
    <name type="scientific">Melioribacter roseus (strain DSM 23840 / JCM 17771 / VKM B-2668 / P3M-2)</name>
    <dbReference type="NCBI Taxonomy" id="1191523"/>
    <lineage>
        <taxon>Bacteria</taxon>
        <taxon>Pseudomonadati</taxon>
        <taxon>Ignavibacteriota</taxon>
        <taxon>Ignavibacteria</taxon>
        <taxon>Ignavibacteriales</taxon>
        <taxon>Melioribacteraceae</taxon>
        <taxon>Melioribacter</taxon>
    </lineage>
</organism>
<dbReference type="EMBL" id="CP003557">
    <property type="protein sequence ID" value="AFN74209.1"/>
    <property type="molecule type" value="Genomic_DNA"/>
</dbReference>
<dbReference type="STRING" id="1191523.MROS_0968"/>
<name>I6ZQ63_MELRP</name>
<evidence type="ECO:0000256" key="3">
    <source>
        <dbReference type="ARBA" id="ARBA00023295"/>
    </source>
</evidence>
<evidence type="ECO:0000256" key="4">
    <source>
        <dbReference type="RuleBase" id="RU361187"/>
    </source>
</evidence>
<protein>
    <submittedName>
        <fullName evidence="5">Beta-glucanase</fullName>
    </submittedName>
</protein>
<accession>I6ZQ63</accession>
<dbReference type="GO" id="GO:0005975">
    <property type="term" value="P:carbohydrate metabolic process"/>
    <property type="evidence" value="ECO:0007669"/>
    <property type="project" value="InterPro"/>
</dbReference>
<dbReference type="AlphaFoldDB" id="I6ZQ63"/>
<dbReference type="Pfam" id="PF04616">
    <property type="entry name" value="Glyco_hydro_43"/>
    <property type="match status" value="1"/>
</dbReference>
<evidence type="ECO:0000256" key="1">
    <source>
        <dbReference type="ARBA" id="ARBA00009865"/>
    </source>
</evidence>
<proteinExistence type="inferred from homology"/>
<dbReference type="PANTHER" id="PTHR22925:SF3">
    <property type="entry name" value="GLYCOSYL HYDROLASE FAMILY PROTEIN 43"/>
    <property type="match status" value="1"/>
</dbReference>
<dbReference type="InterPro" id="IPR023296">
    <property type="entry name" value="Glyco_hydro_beta-prop_sf"/>
</dbReference>
<sequence length="372" mass="42278">MLLSALFAHGLLAQEARIYNNFKPGELWLDNNGVHINAHGGGILFENGIYYWFGEHKVAGRQGNKALVGVHCYSSADLYNWKDEGIALSVDTTNENSEITRGCVIERPKVVFNEKTQKYVMWFHLELKGQGYSAARCGVAVSDNVTGPYKYLRSYRPNPKKWPVNATEKDTTIPESGDTALLKLSGNERAAAGYYLRRDYPVGQMSRDMTVFVDDDGKAYLIYASEENYTMHIAELSSDYTSFTGRWYRLFPGGHREAPAIFKRSGRYYLITSGCTGWAPNAARYAVATSLFGPWEDKGNPCVGKDSEITFNSQSTFVLPVQNKKDAFVFMADRWKPENPIDGRYIWLPVKFIDNGIRIQWFDEWNLDFFNK</sequence>
<dbReference type="eggNOG" id="COG3507">
    <property type="taxonomic scope" value="Bacteria"/>
</dbReference>
<dbReference type="GO" id="GO:0004553">
    <property type="term" value="F:hydrolase activity, hydrolyzing O-glycosyl compounds"/>
    <property type="evidence" value="ECO:0007669"/>
    <property type="project" value="InterPro"/>
</dbReference>
<dbReference type="Gene3D" id="2.115.10.20">
    <property type="entry name" value="Glycosyl hydrolase domain, family 43"/>
    <property type="match status" value="1"/>
</dbReference>
<reference evidence="5 6" key="1">
    <citation type="journal article" date="2013" name="PLoS ONE">
        <title>Genomic analysis of Melioribacter roseus, facultatively anaerobic organotrophic bacterium representing a novel deep lineage within Bacteriodetes/Chlorobi group.</title>
        <authorList>
            <person name="Kadnikov V.V."/>
            <person name="Mardanov A.V."/>
            <person name="Podosokorskaya O.A."/>
            <person name="Gavrilov S.N."/>
            <person name="Kublanov I.V."/>
            <person name="Beletsky A.V."/>
            <person name="Bonch-Osmolovskaya E.A."/>
            <person name="Ravin N.V."/>
        </authorList>
    </citation>
    <scope>NUCLEOTIDE SEQUENCE [LARGE SCALE GENOMIC DNA]</scope>
    <source>
        <strain evidence="6">JCM 17771 / P3M-2</strain>
    </source>
</reference>
<dbReference type="SUPFAM" id="SSF75005">
    <property type="entry name" value="Arabinanase/levansucrase/invertase"/>
    <property type="match status" value="1"/>
</dbReference>
<dbReference type="InterPro" id="IPR006710">
    <property type="entry name" value="Glyco_hydro_43"/>
</dbReference>
<keyword evidence="6" id="KW-1185">Reference proteome</keyword>